<reference evidence="1 2" key="1">
    <citation type="submission" date="2019-03" db="EMBL/GenBank/DDBJ databases">
        <title>Metabolic reconstructions from genomes of highly enriched 'Candidatus Accumulibacter' and 'Candidatus Competibacter' bioreactor populations.</title>
        <authorList>
            <person name="Annavajhala M.K."/>
            <person name="Welles L."/>
            <person name="Abbas B."/>
            <person name="Sorokin D."/>
            <person name="Park H."/>
            <person name="Van Loosdrecht M."/>
            <person name="Chandran K."/>
        </authorList>
    </citation>
    <scope>NUCLEOTIDE SEQUENCE [LARGE SCALE GENOMIC DNA]</scope>
    <source>
        <strain evidence="1 2">SBR_G</strain>
    </source>
</reference>
<comment type="caution">
    <text evidence="1">The sequence shown here is derived from an EMBL/GenBank/DDBJ whole genome shotgun (WGS) entry which is preliminary data.</text>
</comment>
<sequence length="82" mass="8755">MTQDEQHASELVATCAKEASAHILAYAREAEMEPLSFLVNVAAVLASSALAAQPEDRLLEASRHIQNALGLVHCLRDDEAAA</sequence>
<protein>
    <recommendedName>
        <fullName evidence="3">DUF3077 domain-containing protein</fullName>
    </recommendedName>
</protein>
<name>A0ABX1TMD5_9GAMM</name>
<gene>
    <name evidence="1" type="ORF">E4P82_11185</name>
</gene>
<dbReference type="EMBL" id="SPMZ01000030">
    <property type="protein sequence ID" value="NMQ19714.1"/>
    <property type="molecule type" value="Genomic_DNA"/>
</dbReference>
<evidence type="ECO:0000313" key="2">
    <source>
        <dbReference type="Proteomes" id="UP000760480"/>
    </source>
</evidence>
<accession>A0ABX1TMD5</accession>
<organism evidence="1 2">
    <name type="scientific">Candidatus Competibacter phosphatis</name>
    <dbReference type="NCBI Taxonomy" id="221280"/>
    <lineage>
        <taxon>Bacteria</taxon>
        <taxon>Pseudomonadati</taxon>
        <taxon>Pseudomonadota</taxon>
        <taxon>Gammaproteobacteria</taxon>
        <taxon>Candidatus Competibacteraceae</taxon>
        <taxon>Candidatus Competibacter</taxon>
    </lineage>
</organism>
<evidence type="ECO:0008006" key="3">
    <source>
        <dbReference type="Google" id="ProtNLM"/>
    </source>
</evidence>
<dbReference type="Proteomes" id="UP000760480">
    <property type="component" value="Unassembled WGS sequence"/>
</dbReference>
<evidence type="ECO:0000313" key="1">
    <source>
        <dbReference type="EMBL" id="NMQ19714.1"/>
    </source>
</evidence>
<proteinExistence type="predicted"/>
<dbReference type="RefSeq" id="WP_169248967.1">
    <property type="nucleotide sequence ID" value="NZ_SPMZ01000030.1"/>
</dbReference>
<keyword evidence="2" id="KW-1185">Reference proteome</keyword>